<dbReference type="AlphaFoldDB" id="A0A4Q7RE21"/>
<dbReference type="RefSeq" id="WP_130393485.1">
    <property type="nucleotide sequence ID" value="NZ_SGXM01000009.1"/>
</dbReference>
<organism evidence="2 3">
    <name type="scientific">Cupriavidus agavae</name>
    <dbReference type="NCBI Taxonomy" id="1001822"/>
    <lineage>
        <taxon>Bacteria</taxon>
        <taxon>Pseudomonadati</taxon>
        <taxon>Pseudomonadota</taxon>
        <taxon>Betaproteobacteria</taxon>
        <taxon>Burkholderiales</taxon>
        <taxon>Burkholderiaceae</taxon>
        <taxon>Cupriavidus</taxon>
    </lineage>
</organism>
<reference evidence="2 3" key="1">
    <citation type="journal article" date="2015" name="Stand. Genomic Sci.">
        <title>Genomic Encyclopedia of Bacterial and Archaeal Type Strains, Phase III: the genomes of soil and plant-associated and newly described type strains.</title>
        <authorList>
            <person name="Whitman W.B."/>
            <person name="Woyke T."/>
            <person name="Klenk H.P."/>
            <person name="Zhou Y."/>
            <person name="Lilburn T.G."/>
            <person name="Beck B.J."/>
            <person name="De Vos P."/>
            <person name="Vandamme P."/>
            <person name="Eisen J.A."/>
            <person name="Garrity G."/>
            <person name="Hugenholtz P."/>
            <person name="Kyrpides N.C."/>
        </authorList>
    </citation>
    <scope>NUCLEOTIDE SEQUENCE [LARGE SCALE GENOMIC DNA]</scope>
    <source>
        <strain evidence="2 3">ASC-9842</strain>
    </source>
</reference>
<accession>A0A4Q7RE21</accession>
<protein>
    <submittedName>
        <fullName evidence="2">Uncharacterized protein</fullName>
    </submittedName>
</protein>
<dbReference type="Proteomes" id="UP000291078">
    <property type="component" value="Unassembled WGS sequence"/>
</dbReference>
<gene>
    <name evidence="2" type="ORF">EV147_4597</name>
</gene>
<proteinExistence type="predicted"/>
<evidence type="ECO:0000256" key="1">
    <source>
        <dbReference type="SAM" id="SignalP"/>
    </source>
</evidence>
<sequence>MNTSPLTRRLAATLVALLALAPLLASASIASPAPVSPVGKTAPAACIVLLGGTQARRHCVESGDMAIVKQPAAALGAPVIWDRIIVDPTTRGTLKQVVA</sequence>
<name>A0A4Q7RE21_9BURK</name>
<feature type="signal peptide" evidence="1">
    <location>
        <begin position="1"/>
        <end position="27"/>
    </location>
</feature>
<feature type="chain" id="PRO_5020231719" evidence="1">
    <location>
        <begin position="28"/>
        <end position="99"/>
    </location>
</feature>
<evidence type="ECO:0000313" key="2">
    <source>
        <dbReference type="EMBL" id="RZT31416.1"/>
    </source>
</evidence>
<dbReference type="EMBL" id="SGXM01000009">
    <property type="protein sequence ID" value="RZT31416.1"/>
    <property type="molecule type" value="Genomic_DNA"/>
</dbReference>
<keyword evidence="3" id="KW-1185">Reference proteome</keyword>
<comment type="caution">
    <text evidence="2">The sequence shown here is derived from an EMBL/GenBank/DDBJ whole genome shotgun (WGS) entry which is preliminary data.</text>
</comment>
<evidence type="ECO:0000313" key="3">
    <source>
        <dbReference type="Proteomes" id="UP000291078"/>
    </source>
</evidence>
<keyword evidence="1" id="KW-0732">Signal</keyword>
<dbReference type="OrthoDB" id="10003662at2"/>